<dbReference type="OMA" id="HAYFRPF"/>
<evidence type="ECO:0000313" key="2">
    <source>
        <dbReference type="Proteomes" id="UP000030653"/>
    </source>
</evidence>
<proteinExistence type="predicted"/>
<sequence length="509" mass="57821">MTVLSTSRGLRRPMALIVLAVLTSVFGSLYAISWVGSLSPTMTFRWPFSFPALSPTDLNASYSPTSFPSSSDLDAADGPPISIIIIWKNDVQPYMSNFLQSVLANARSLEVLWVGVKWAHEDACFDPLELVEDRHRVEANVRLLCLSEDEYWEMHRDYFCERWNCSDVERKLVLDAMIERQQRDYQHSFFRLWRGYVFRHHLNPGARWWGWADPDTFLGNFDTQFPWDAEAFDVFVPASPHTLLYLRGHLCFFRTGTNVEDKLNSYPNLISPDAYLEKHKVGQYTAMEEAEFSAFIFRSNISFLLSSSSLVDIPLGAVALNTPTFASLKGVYMPYSLPPSLPDWPEIPVLGLPGECASCPRPTGRRPTFSEEGVTRPVSLRRGAYEGDLWFPSEWATEYLPALHPPDEKGWTVFVGRGGWEGGPEGVWERREPPPPSIDVPVLSHLSNAKPQPTQTVPLREGLYIHFFHQKHADWFPGPRLEEGGVLMSVFMQGGEVWQAGKRVWRSGQ</sequence>
<reference evidence="1 2" key="1">
    <citation type="journal article" date="2012" name="Science">
        <title>The Paleozoic origin of enzymatic lignin decomposition reconstructed from 31 fungal genomes.</title>
        <authorList>
            <person name="Floudas D."/>
            <person name="Binder M."/>
            <person name="Riley R."/>
            <person name="Barry K."/>
            <person name="Blanchette R.A."/>
            <person name="Henrissat B."/>
            <person name="Martinez A.T."/>
            <person name="Otillar R."/>
            <person name="Spatafora J.W."/>
            <person name="Yadav J.S."/>
            <person name="Aerts A."/>
            <person name="Benoit I."/>
            <person name="Boyd A."/>
            <person name="Carlson A."/>
            <person name="Copeland A."/>
            <person name="Coutinho P.M."/>
            <person name="de Vries R.P."/>
            <person name="Ferreira P."/>
            <person name="Findley K."/>
            <person name="Foster B."/>
            <person name="Gaskell J."/>
            <person name="Glotzer D."/>
            <person name="Gorecki P."/>
            <person name="Heitman J."/>
            <person name="Hesse C."/>
            <person name="Hori C."/>
            <person name="Igarashi K."/>
            <person name="Jurgens J.A."/>
            <person name="Kallen N."/>
            <person name="Kersten P."/>
            <person name="Kohler A."/>
            <person name="Kuees U."/>
            <person name="Kumar T.K.A."/>
            <person name="Kuo A."/>
            <person name="LaButti K."/>
            <person name="Larrondo L.F."/>
            <person name="Lindquist E."/>
            <person name="Ling A."/>
            <person name="Lombard V."/>
            <person name="Lucas S."/>
            <person name="Lundell T."/>
            <person name="Martin R."/>
            <person name="McLaughlin D.J."/>
            <person name="Morgenstern I."/>
            <person name="Morin E."/>
            <person name="Murat C."/>
            <person name="Nagy L.G."/>
            <person name="Nolan M."/>
            <person name="Ohm R.A."/>
            <person name="Patyshakuliyeva A."/>
            <person name="Rokas A."/>
            <person name="Ruiz-Duenas F.J."/>
            <person name="Sabat G."/>
            <person name="Salamov A."/>
            <person name="Samejima M."/>
            <person name="Schmutz J."/>
            <person name="Slot J.C."/>
            <person name="St John F."/>
            <person name="Stenlid J."/>
            <person name="Sun H."/>
            <person name="Sun S."/>
            <person name="Syed K."/>
            <person name="Tsang A."/>
            <person name="Wiebenga A."/>
            <person name="Young D."/>
            <person name="Pisabarro A."/>
            <person name="Eastwood D.C."/>
            <person name="Martin F."/>
            <person name="Cullen D."/>
            <person name="Grigoriev I.V."/>
            <person name="Hibbett D.S."/>
        </authorList>
    </citation>
    <scope>NUCLEOTIDE SEQUENCE [LARGE SCALE GENOMIC DNA]</scope>
    <source>
        <strain evidence="1 2">DJM-731 SS1</strain>
    </source>
</reference>
<gene>
    <name evidence="1" type="ORF">DACRYDRAFT_110231</name>
</gene>
<name>M5FTV7_DACPD</name>
<organism evidence="1 2">
    <name type="scientific">Dacryopinax primogenitus (strain DJM 731)</name>
    <name type="common">Brown rot fungus</name>
    <dbReference type="NCBI Taxonomy" id="1858805"/>
    <lineage>
        <taxon>Eukaryota</taxon>
        <taxon>Fungi</taxon>
        <taxon>Dikarya</taxon>
        <taxon>Basidiomycota</taxon>
        <taxon>Agaricomycotina</taxon>
        <taxon>Dacrymycetes</taxon>
        <taxon>Dacrymycetales</taxon>
        <taxon>Dacrymycetaceae</taxon>
        <taxon>Dacryopinax</taxon>
    </lineage>
</organism>
<accession>M5FTV7</accession>
<evidence type="ECO:0000313" key="1">
    <source>
        <dbReference type="EMBL" id="EJT98894.1"/>
    </source>
</evidence>
<dbReference type="OrthoDB" id="2588202at2759"/>
<dbReference type="HOGENOM" id="CLU_538589_0_0_1"/>
<dbReference type="GeneID" id="63684090"/>
<dbReference type="EMBL" id="JH795871">
    <property type="protein sequence ID" value="EJT98894.1"/>
    <property type="molecule type" value="Genomic_DNA"/>
</dbReference>
<dbReference type="AlphaFoldDB" id="M5FTV7"/>
<dbReference type="Proteomes" id="UP000030653">
    <property type="component" value="Unassembled WGS sequence"/>
</dbReference>
<dbReference type="RefSeq" id="XP_040625792.1">
    <property type="nucleotide sequence ID" value="XM_040769028.1"/>
</dbReference>
<protein>
    <submittedName>
        <fullName evidence="1">Uncharacterized protein</fullName>
    </submittedName>
</protein>
<keyword evidence="2" id="KW-1185">Reference proteome</keyword>